<evidence type="ECO:0000313" key="18">
    <source>
        <dbReference type="JaponicusDB" id="SJAG_02565"/>
    </source>
</evidence>
<dbReference type="MEROPS" id="S09.A93"/>
<evidence type="ECO:0000313" key="17">
    <source>
        <dbReference type="EMBL" id="EEB07480.1"/>
    </source>
</evidence>
<dbReference type="Proteomes" id="UP000001744">
    <property type="component" value="Unassembled WGS sequence"/>
</dbReference>
<keyword evidence="12" id="KW-0325">Glycoprotein</keyword>
<dbReference type="EMBL" id="KE651166">
    <property type="protein sequence ID" value="EEB07480.1"/>
    <property type="molecule type" value="Genomic_DNA"/>
</dbReference>
<dbReference type="InterPro" id="IPR001375">
    <property type="entry name" value="Peptidase_S9_cat"/>
</dbReference>
<dbReference type="eggNOG" id="KOG2100">
    <property type="taxonomic scope" value="Eukaryota"/>
</dbReference>
<dbReference type="PANTHER" id="PTHR11731">
    <property type="entry name" value="PROTEASE FAMILY S9B,C DIPEPTIDYL-PEPTIDASE IV-RELATED"/>
    <property type="match status" value="1"/>
</dbReference>
<accession>B6K0K9</accession>
<feature type="domain" description="Dipeptidylpeptidase IV N-terminal" evidence="16">
    <location>
        <begin position="183"/>
        <end position="551"/>
    </location>
</feature>
<comment type="subcellular location">
    <subcellularLocation>
        <location evidence="1">Vacuole membrane</location>
        <topology evidence="1">Single-pass type II membrane protein</topology>
    </subcellularLocation>
</comment>
<dbReference type="InterPro" id="IPR029058">
    <property type="entry name" value="AB_hydrolase_fold"/>
</dbReference>
<dbReference type="GO" id="GO:0008239">
    <property type="term" value="F:dipeptidyl-peptidase activity"/>
    <property type="evidence" value="ECO:0000318"/>
    <property type="project" value="GO_Central"/>
</dbReference>
<evidence type="ECO:0000256" key="14">
    <source>
        <dbReference type="SAM" id="Phobius"/>
    </source>
</evidence>
<keyword evidence="6 14" id="KW-0812">Transmembrane</keyword>
<dbReference type="Gene3D" id="3.40.50.1820">
    <property type="entry name" value="alpha/beta hydrolase"/>
    <property type="match status" value="1"/>
</dbReference>
<feature type="compositionally biased region" description="Polar residues" evidence="13">
    <location>
        <begin position="1"/>
        <end position="18"/>
    </location>
</feature>
<dbReference type="Pfam" id="PF00326">
    <property type="entry name" value="Peptidase_S9"/>
    <property type="match status" value="1"/>
</dbReference>
<feature type="domain" description="Peptidase S9 prolyl oligopeptidase catalytic" evidence="15">
    <location>
        <begin position="675"/>
        <end position="813"/>
    </location>
</feature>
<dbReference type="InterPro" id="IPR002469">
    <property type="entry name" value="Peptidase_S9B_N"/>
</dbReference>
<evidence type="ECO:0000259" key="16">
    <source>
        <dbReference type="Pfam" id="PF00930"/>
    </source>
</evidence>
<dbReference type="GO" id="GO:0005774">
    <property type="term" value="C:vacuolar membrane"/>
    <property type="evidence" value="ECO:0007669"/>
    <property type="project" value="UniProtKB-SubCell"/>
</dbReference>
<dbReference type="RefSeq" id="XP_002173773.1">
    <property type="nucleotide sequence ID" value="XM_002173737.1"/>
</dbReference>
<dbReference type="GO" id="GO:0006508">
    <property type="term" value="P:proteolysis"/>
    <property type="evidence" value="ECO:0000318"/>
    <property type="project" value="GO_Central"/>
</dbReference>
<dbReference type="ESTHER" id="schjy-b6k0k9">
    <property type="family name" value="DPP4N_Peptidase_S9"/>
</dbReference>
<evidence type="ECO:0000256" key="8">
    <source>
        <dbReference type="ARBA" id="ARBA00022825"/>
    </source>
</evidence>
<proteinExistence type="inferred from homology"/>
<name>B6K0K9_SCHJY</name>
<dbReference type="OrthoDB" id="16520at2759"/>
<feature type="transmembrane region" description="Helical" evidence="14">
    <location>
        <begin position="75"/>
        <end position="93"/>
    </location>
</feature>
<keyword evidence="5" id="KW-0645">Protease</keyword>
<protein>
    <submittedName>
        <fullName evidence="17">Dipeptidyl peptidase</fullName>
    </submittedName>
</protein>
<dbReference type="JaponicusDB" id="SJAG_02565">
    <property type="gene designation" value="dpp1"/>
</dbReference>
<keyword evidence="10 14" id="KW-1133">Transmembrane helix</keyword>
<evidence type="ECO:0000259" key="15">
    <source>
        <dbReference type="Pfam" id="PF00326"/>
    </source>
</evidence>
<evidence type="ECO:0000256" key="13">
    <source>
        <dbReference type="SAM" id="MobiDB-lite"/>
    </source>
</evidence>
<keyword evidence="3" id="KW-0031">Aminopeptidase</keyword>
<evidence type="ECO:0000313" key="19">
    <source>
        <dbReference type="Proteomes" id="UP000001744"/>
    </source>
</evidence>
<keyword evidence="7" id="KW-0378">Hydrolase</keyword>
<evidence type="ECO:0000256" key="4">
    <source>
        <dbReference type="ARBA" id="ARBA00022554"/>
    </source>
</evidence>
<dbReference type="AlphaFoldDB" id="B6K0K9"/>
<organism evidence="17 19">
    <name type="scientific">Schizosaccharomyces japonicus (strain yFS275 / FY16936)</name>
    <name type="common">Fission yeast</name>
    <dbReference type="NCBI Taxonomy" id="402676"/>
    <lineage>
        <taxon>Eukaryota</taxon>
        <taxon>Fungi</taxon>
        <taxon>Dikarya</taxon>
        <taxon>Ascomycota</taxon>
        <taxon>Taphrinomycotina</taxon>
        <taxon>Schizosaccharomycetes</taxon>
        <taxon>Schizosaccharomycetales</taxon>
        <taxon>Schizosaccharomycetaceae</taxon>
        <taxon>Schizosaccharomyces</taxon>
    </lineage>
</organism>
<keyword evidence="8" id="KW-0720">Serine protease</keyword>
<evidence type="ECO:0000256" key="3">
    <source>
        <dbReference type="ARBA" id="ARBA00022438"/>
    </source>
</evidence>
<dbReference type="OMA" id="IRWKSYN"/>
<evidence type="ECO:0000256" key="12">
    <source>
        <dbReference type="ARBA" id="ARBA00023180"/>
    </source>
</evidence>
<keyword evidence="4" id="KW-0926">Vacuole</keyword>
<gene>
    <name evidence="18" type="primary">dpp1</name>
    <name evidence="17" type="ORF">SJAG_02565</name>
</gene>
<evidence type="ECO:0000256" key="6">
    <source>
        <dbReference type="ARBA" id="ARBA00022692"/>
    </source>
</evidence>
<dbReference type="SUPFAM" id="SSF53474">
    <property type="entry name" value="alpha/beta-Hydrolases"/>
    <property type="match status" value="1"/>
</dbReference>
<keyword evidence="9" id="KW-0735">Signal-anchor</keyword>
<keyword evidence="19" id="KW-1185">Reference proteome</keyword>
<dbReference type="VEuPathDB" id="FungiDB:SJAG_02565"/>
<dbReference type="HOGENOM" id="CLU_334677_0_0_1"/>
<feature type="region of interest" description="Disordered" evidence="13">
    <location>
        <begin position="1"/>
        <end position="25"/>
    </location>
</feature>
<evidence type="ECO:0000256" key="1">
    <source>
        <dbReference type="ARBA" id="ARBA00004576"/>
    </source>
</evidence>
<reference evidence="17 19" key="1">
    <citation type="journal article" date="2011" name="Science">
        <title>Comparative functional genomics of the fission yeasts.</title>
        <authorList>
            <person name="Rhind N."/>
            <person name="Chen Z."/>
            <person name="Yassour M."/>
            <person name="Thompson D.A."/>
            <person name="Haas B.J."/>
            <person name="Habib N."/>
            <person name="Wapinski I."/>
            <person name="Roy S."/>
            <person name="Lin M.F."/>
            <person name="Heiman D.I."/>
            <person name="Young S.K."/>
            <person name="Furuya K."/>
            <person name="Guo Y."/>
            <person name="Pidoux A."/>
            <person name="Chen H.M."/>
            <person name="Robbertse B."/>
            <person name="Goldberg J.M."/>
            <person name="Aoki K."/>
            <person name="Bayne E.H."/>
            <person name="Berlin A.M."/>
            <person name="Desjardins C.A."/>
            <person name="Dobbs E."/>
            <person name="Dukaj L."/>
            <person name="Fan L."/>
            <person name="FitzGerald M.G."/>
            <person name="French C."/>
            <person name="Gujja S."/>
            <person name="Hansen K."/>
            <person name="Keifenheim D."/>
            <person name="Levin J.Z."/>
            <person name="Mosher R.A."/>
            <person name="Mueller C.A."/>
            <person name="Pfiffner J."/>
            <person name="Priest M."/>
            <person name="Russ C."/>
            <person name="Smialowska A."/>
            <person name="Swoboda P."/>
            <person name="Sykes S.M."/>
            <person name="Vaughn M."/>
            <person name="Vengrova S."/>
            <person name="Yoder R."/>
            <person name="Zeng Q."/>
            <person name="Allshire R."/>
            <person name="Baulcombe D."/>
            <person name="Birren B.W."/>
            <person name="Brown W."/>
            <person name="Ekwall K."/>
            <person name="Kellis M."/>
            <person name="Leatherwood J."/>
            <person name="Levin H."/>
            <person name="Margalit H."/>
            <person name="Martienssen R."/>
            <person name="Nieduszynski C.A."/>
            <person name="Spatafora J.W."/>
            <person name="Friedman N."/>
            <person name="Dalgaard J.Z."/>
            <person name="Baumann P."/>
            <person name="Niki H."/>
            <person name="Regev A."/>
            <person name="Nusbaum C."/>
        </authorList>
    </citation>
    <scope>NUCLEOTIDE SEQUENCE [LARGE SCALE GENOMIC DNA]</scope>
    <source>
        <strain evidence="19">yFS275 / FY16936</strain>
    </source>
</reference>
<evidence type="ECO:0000256" key="11">
    <source>
        <dbReference type="ARBA" id="ARBA00023136"/>
    </source>
</evidence>
<dbReference type="InterPro" id="IPR050278">
    <property type="entry name" value="Serine_Prot_S9B/DPPIV"/>
</dbReference>
<dbReference type="Gene3D" id="2.140.10.30">
    <property type="entry name" value="Dipeptidylpeptidase IV, N-terminal domain"/>
    <property type="match status" value="1"/>
</dbReference>
<dbReference type="GeneID" id="7051193"/>
<keyword evidence="11 14" id="KW-0472">Membrane</keyword>
<evidence type="ECO:0000256" key="7">
    <source>
        <dbReference type="ARBA" id="ARBA00022801"/>
    </source>
</evidence>
<dbReference type="GO" id="GO:0008236">
    <property type="term" value="F:serine-type peptidase activity"/>
    <property type="evidence" value="ECO:0007669"/>
    <property type="project" value="UniProtKB-KW"/>
</dbReference>
<evidence type="ECO:0000256" key="9">
    <source>
        <dbReference type="ARBA" id="ARBA00022968"/>
    </source>
</evidence>
<evidence type="ECO:0000256" key="10">
    <source>
        <dbReference type="ARBA" id="ARBA00022989"/>
    </source>
</evidence>
<dbReference type="STRING" id="402676.B6K0K9"/>
<dbReference type="Pfam" id="PF00930">
    <property type="entry name" value="DPPIV_N"/>
    <property type="match status" value="1"/>
</dbReference>
<sequence length="830" mass="95510">MQAEDSSGAQLQQKSPQAKQHWRRRSALVSLRDLSPTGEAYTNENDDTFHEVEIQYPTESSWRERGRFRFWRKRLLFAVIVCFLMLFIIFAIIKTKGFGKYPLFKKRKPLFPESGFFNDSLLPFHISVSWLLLPNGESVFYDKHSPTAKLVFPNGTVLFEAPTLTSFVQNEDSVDEFFEISFSSDARYVLYKFEKRRRWRYSSYMYFFLLDVERQEFTPFHTEFGDVFLNALWSPVGHRLAFVADRNVYIWHDVGKAIENVTKDTPESNIFNGVPDWMYEEDIVQRDHTLWWSPDASKLAFLQINDSLVPSYAPPSFSGLSSIVGENDLSKYADALYAYPVPGSTIPDAVVVVHHVSEHTSSAQKAVSYGFLRKERYITEVAWTDSDHLVYSELNRDSSQRVTMLLDFVAVEEKVVQKEVKFRHGWLEPQTGLAYLPPDSRLGRSEGYVRLVAYEFGYSLVFYDFSTQKSTVLVEAQGFSILEPLVASSDGLNLFFTILEEGGTTKLMRYSFIDSALHSLLPSKRAGAYTFHLSPCTNYVHVAYDGPGVPWQRIYETLTMHQTLSLEENEQLLEITSKYAFPEKRVYRPNFKYESVNVEEILPPNFNKRKKYRTLFHIYGAPGVPIVTHGFEMDINEYLAAYLNIIVVKVDFLGELATSGGIKHLSRTSPFELIQSWIDVLDKISSKSYIDRSNISIWGWSFGGYLSLKLAETGNLFKSVFVVSPVTDWSRYSSFYTEKYLGLYNDDNRKSYEQAAIHVDSSIRSLKNLYVVQGLSDDNVHVEQTALLANSLMEHEQYSHNVMYLNQEAHEFTGEGMKHLRGIMVNFLSS</sequence>
<evidence type="ECO:0000256" key="5">
    <source>
        <dbReference type="ARBA" id="ARBA00022670"/>
    </source>
</evidence>
<evidence type="ECO:0000256" key="2">
    <source>
        <dbReference type="ARBA" id="ARBA00006150"/>
    </source>
</evidence>
<dbReference type="SUPFAM" id="SSF82171">
    <property type="entry name" value="DPP6 N-terminal domain-like"/>
    <property type="match status" value="1"/>
</dbReference>
<dbReference type="GO" id="GO:0004177">
    <property type="term" value="F:aminopeptidase activity"/>
    <property type="evidence" value="ECO:0007669"/>
    <property type="project" value="UniProtKB-KW"/>
</dbReference>
<dbReference type="GO" id="GO:0005886">
    <property type="term" value="C:plasma membrane"/>
    <property type="evidence" value="ECO:0000318"/>
    <property type="project" value="GO_Central"/>
</dbReference>
<comment type="similarity">
    <text evidence="2">Belongs to the peptidase S9B family.</text>
</comment>
<dbReference type="PANTHER" id="PTHR11731:SF200">
    <property type="entry name" value="DIPEPTIDYL PEPTIDASE 10, ISOFORM B"/>
    <property type="match status" value="1"/>
</dbReference>